<feature type="region of interest" description="Disordered" evidence="1">
    <location>
        <begin position="100"/>
        <end position="226"/>
    </location>
</feature>
<accession>A0A2L0F147</accession>
<evidence type="ECO:0000256" key="1">
    <source>
        <dbReference type="SAM" id="MobiDB-lite"/>
    </source>
</evidence>
<proteinExistence type="predicted"/>
<dbReference type="AlphaFoldDB" id="A0A2L0F147"/>
<organism evidence="2 3">
    <name type="scientific">Sorangium cellulosum</name>
    <name type="common">Polyangium cellulosum</name>
    <dbReference type="NCBI Taxonomy" id="56"/>
    <lineage>
        <taxon>Bacteria</taxon>
        <taxon>Pseudomonadati</taxon>
        <taxon>Myxococcota</taxon>
        <taxon>Polyangia</taxon>
        <taxon>Polyangiales</taxon>
        <taxon>Polyangiaceae</taxon>
        <taxon>Sorangium</taxon>
    </lineage>
</organism>
<sequence length="226" mass="24110">MAEARPTLSLSDGVPAVLADGETAVKGIYHCKFIYDGDGYSEAIDSITVHRYFGNEHGKLDKAVSAGAVVERHRAAHERDGRERARHTVCVWRVPQALRGARGRRGGHADEVRPGRPARGGRQPEGGGPLHRPARQAQTEEVARGMGTADGDLLRKRHAGTLARRVAPRGPGVRGGRVRAGARRGDAETAPGERDRGADVLGREADPLQPARASARVRAVERGGGD</sequence>
<evidence type="ECO:0000313" key="2">
    <source>
        <dbReference type="EMBL" id="AUX45256.1"/>
    </source>
</evidence>
<name>A0A2L0F147_SORCE</name>
<dbReference type="Proteomes" id="UP000238348">
    <property type="component" value="Chromosome"/>
</dbReference>
<protein>
    <submittedName>
        <fullName evidence="2">Uncharacterized protein</fullName>
    </submittedName>
</protein>
<reference evidence="2 3" key="1">
    <citation type="submission" date="2015-09" db="EMBL/GenBank/DDBJ databases">
        <title>Sorangium comparison.</title>
        <authorList>
            <person name="Zaburannyi N."/>
            <person name="Bunk B."/>
            <person name="Overmann J."/>
            <person name="Mueller R."/>
        </authorList>
    </citation>
    <scope>NUCLEOTIDE SEQUENCE [LARGE SCALE GENOMIC DNA]</scope>
    <source>
        <strain evidence="2 3">So ce26</strain>
    </source>
</reference>
<evidence type="ECO:0000313" key="3">
    <source>
        <dbReference type="Proteomes" id="UP000238348"/>
    </source>
</evidence>
<dbReference type="EMBL" id="CP012673">
    <property type="protein sequence ID" value="AUX45256.1"/>
    <property type="molecule type" value="Genomic_DNA"/>
</dbReference>
<gene>
    <name evidence="2" type="ORF">SOCE26_067370</name>
</gene>
<feature type="compositionally biased region" description="Basic and acidic residues" evidence="1">
    <location>
        <begin position="183"/>
        <end position="206"/>
    </location>
</feature>